<evidence type="ECO:0000256" key="1">
    <source>
        <dbReference type="SAM" id="MobiDB-lite"/>
    </source>
</evidence>
<evidence type="ECO:0000256" key="2">
    <source>
        <dbReference type="SAM" id="Phobius"/>
    </source>
</evidence>
<keyword evidence="2" id="KW-1133">Transmembrane helix</keyword>
<sequence length="203" mass="22605">MSYIPSASLHRPENPSDGSLAFADVFVIGITTVVWGMVSICSAIYYTKLLRHDTRRRWPTLQHDPLAKGIALSIILLVALVFWPVMLVWDFCARCGAGRKASGVWCSCCRPVVSDEAHKEEKERRLHRQLRFEQMMIIEAQPQNPTMQVPPRGSSADYGGPFFSMAEIIRAKDEPVRAPTPTRPAAAVLPPAHGTWSGHSARQ</sequence>
<evidence type="ECO:0000313" key="4">
    <source>
        <dbReference type="Proteomes" id="UP001174936"/>
    </source>
</evidence>
<feature type="transmembrane region" description="Helical" evidence="2">
    <location>
        <begin position="20"/>
        <end position="46"/>
    </location>
</feature>
<dbReference type="EMBL" id="JAULSV010000004">
    <property type="protein sequence ID" value="KAK0645699.1"/>
    <property type="molecule type" value="Genomic_DNA"/>
</dbReference>
<reference evidence="3" key="1">
    <citation type="submission" date="2023-06" db="EMBL/GenBank/DDBJ databases">
        <title>Genome-scale phylogeny and comparative genomics of the fungal order Sordariales.</title>
        <authorList>
            <consortium name="Lawrence Berkeley National Laboratory"/>
            <person name="Hensen N."/>
            <person name="Bonometti L."/>
            <person name="Westerberg I."/>
            <person name="Brannstrom I.O."/>
            <person name="Guillou S."/>
            <person name="Cros-Aarteil S."/>
            <person name="Calhoun S."/>
            <person name="Haridas S."/>
            <person name="Kuo A."/>
            <person name="Mondo S."/>
            <person name="Pangilinan J."/>
            <person name="Riley R."/>
            <person name="Labutti K."/>
            <person name="Andreopoulos B."/>
            <person name="Lipzen A."/>
            <person name="Chen C."/>
            <person name="Yanf M."/>
            <person name="Daum C."/>
            <person name="Ng V."/>
            <person name="Clum A."/>
            <person name="Steindorff A."/>
            <person name="Ohm R."/>
            <person name="Martin F."/>
            <person name="Silar P."/>
            <person name="Natvig D."/>
            <person name="Lalanne C."/>
            <person name="Gautier V."/>
            <person name="Ament-Velasquez S.L."/>
            <person name="Kruys A."/>
            <person name="Hutchinson M.I."/>
            <person name="Powell A.J."/>
            <person name="Barry K."/>
            <person name="Miller A.N."/>
            <person name="Grigoriev I.V."/>
            <person name="Debuchy R."/>
            <person name="Gladieux P."/>
            <person name="Thoren M.H."/>
            <person name="Johannesson H."/>
        </authorList>
    </citation>
    <scope>NUCLEOTIDE SEQUENCE</scope>
    <source>
        <strain evidence="3">SMH2532-1</strain>
    </source>
</reference>
<dbReference type="Proteomes" id="UP001174936">
    <property type="component" value="Unassembled WGS sequence"/>
</dbReference>
<feature type="transmembrane region" description="Helical" evidence="2">
    <location>
        <begin position="66"/>
        <end position="89"/>
    </location>
</feature>
<accession>A0AA39Y4R2</accession>
<comment type="caution">
    <text evidence="3">The sequence shown here is derived from an EMBL/GenBank/DDBJ whole genome shotgun (WGS) entry which is preliminary data.</text>
</comment>
<feature type="compositionally biased region" description="Low complexity" evidence="1">
    <location>
        <begin position="177"/>
        <end position="192"/>
    </location>
</feature>
<keyword evidence="4" id="KW-1185">Reference proteome</keyword>
<dbReference type="AlphaFoldDB" id="A0AA39Y4R2"/>
<proteinExistence type="predicted"/>
<protein>
    <submittedName>
        <fullName evidence="3">Uncharacterized protein</fullName>
    </submittedName>
</protein>
<organism evidence="3 4">
    <name type="scientific">Cercophora newfieldiana</name>
    <dbReference type="NCBI Taxonomy" id="92897"/>
    <lineage>
        <taxon>Eukaryota</taxon>
        <taxon>Fungi</taxon>
        <taxon>Dikarya</taxon>
        <taxon>Ascomycota</taxon>
        <taxon>Pezizomycotina</taxon>
        <taxon>Sordariomycetes</taxon>
        <taxon>Sordariomycetidae</taxon>
        <taxon>Sordariales</taxon>
        <taxon>Lasiosphaeriaceae</taxon>
        <taxon>Cercophora</taxon>
    </lineage>
</organism>
<name>A0AA39Y4R2_9PEZI</name>
<gene>
    <name evidence="3" type="ORF">B0T16DRAFT_411782</name>
</gene>
<keyword evidence="2" id="KW-0472">Membrane</keyword>
<keyword evidence="2" id="KW-0812">Transmembrane</keyword>
<evidence type="ECO:0000313" key="3">
    <source>
        <dbReference type="EMBL" id="KAK0645699.1"/>
    </source>
</evidence>
<feature type="region of interest" description="Disordered" evidence="1">
    <location>
        <begin position="176"/>
        <end position="203"/>
    </location>
</feature>